<dbReference type="Proteomes" id="UP000323521">
    <property type="component" value="Chromosome"/>
</dbReference>
<keyword evidence="2" id="KW-1185">Reference proteome</keyword>
<dbReference type="AlphaFoldDB" id="A0A3G1KNV2"/>
<sequence length="79" mass="9504">MKMYSKEGQILVDVTKMHREGNDIVMKAKLMNAYSMNIYLRPEEVWRMLKLLSWSIILYAPAMLIKGWRRVRKEKKTDK</sequence>
<dbReference type="EMBL" id="CP017634">
    <property type="protein sequence ID" value="ATW23795.1"/>
    <property type="molecule type" value="Genomic_DNA"/>
</dbReference>
<accession>A0A3G1KNV2</accession>
<reference evidence="1 2" key="1">
    <citation type="submission" date="2016-10" db="EMBL/GenBank/DDBJ databases">
        <title>Complete Genome Sequence of Peptococcaceae strain DCMF.</title>
        <authorList>
            <person name="Edwards R.J."/>
            <person name="Holland S.I."/>
            <person name="Deshpande N.P."/>
            <person name="Wong Y.K."/>
            <person name="Ertan H."/>
            <person name="Manefield M."/>
            <person name="Russell T.L."/>
            <person name="Lee M.J."/>
        </authorList>
    </citation>
    <scope>NUCLEOTIDE SEQUENCE [LARGE SCALE GENOMIC DNA]</scope>
    <source>
        <strain evidence="1 2">DCMF</strain>
    </source>
</reference>
<dbReference type="RefSeq" id="WP_148132959.1">
    <property type="nucleotide sequence ID" value="NZ_CP017634.1"/>
</dbReference>
<dbReference type="OrthoDB" id="9181296at2"/>
<gene>
    <name evidence="1" type="ORF">DCMF_02395</name>
</gene>
<evidence type="ECO:0000313" key="1">
    <source>
        <dbReference type="EMBL" id="ATW23795.1"/>
    </source>
</evidence>
<dbReference type="KEGG" id="fwa:DCMF_02395"/>
<name>A0A3G1KNV2_FORW1</name>
<organism evidence="1 2">
    <name type="scientific">Formimonas warabiya</name>
    <dbReference type="NCBI Taxonomy" id="1761012"/>
    <lineage>
        <taxon>Bacteria</taxon>
        <taxon>Bacillati</taxon>
        <taxon>Bacillota</taxon>
        <taxon>Clostridia</taxon>
        <taxon>Eubacteriales</taxon>
        <taxon>Peptococcaceae</taxon>
        <taxon>Candidatus Formimonas</taxon>
    </lineage>
</organism>
<protein>
    <submittedName>
        <fullName evidence="1">Uncharacterized protein</fullName>
    </submittedName>
</protein>
<evidence type="ECO:0000313" key="2">
    <source>
        <dbReference type="Proteomes" id="UP000323521"/>
    </source>
</evidence>
<proteinExistence type="predicted"/>